<dbReference type="Proteomes" id="UP000499080">
    <property type="component" value="Unassembled WGS sequence"/>
</dbReference>
<dbReference type="AlphaFoldDB" id="A0A4Y2H7D7"/>
<comment type="caution">
    <text evidence="1">The sequence shown here is derived from an EMBL/GenBank/DDBJ whole genome shotgun (WGS) entry which is preliminary data.</text>
</comment>
<name>A0A4Y2H7D7_ARAVE</name>
<evidence type="ECO:0000313" key="2">
    <source>
        <dbReference type="Proteomes" id="UP000499080"/>
    </source>
</evidence>
<protein>
    <submittedName>
        <fullName evidence="1">Uncharacterized protein</fullName>
    </submittedName>
</protein>
<gene>
    <name evidence="1" type="ORF">AVEN_267880_1</name>
</gene>
<organism evidence="1 2">
    <name type="scientific">Araneus ventricosus</name>
    <name type="common">Orbweaver spider</name>
    <name type="synonym">Epeira ventricosa</name>
    <dbReference type="NCBI Taxonomy" id="182803"/>
    <lineage>
        <taxon>Eukaryota</taxon>
        <taxon>Metazoa</taxon>
        <taxon>Ecdysozoa</taxon>
        <taxon>Arthropoda</taxon>
        <taxon>Chelicerata</taxon>
        <taxon>Arachnida</taxon>
        <taxon>Araneae</taxon>
        <taxon>Araneomorphae</taxon>
        <taxon>Entelegynae</taxon>
        <taxon>Araneoidea</taxon>
        <taxon>Araneidae</taxon>
        <taxon>Araneus</taxon>
    </lineage>
</organism>
<keyword evidence="2" id="KW-1185">Reference proteome</keyword>
<sequence length="92" mass="10468">MGRDYQEIPHFFSSLFKEKSVVKCGPEEFECPCGICSQRDCVFIYSNDIDKLVEEPITYQRRAFGVALCFTVRRYGGEFVRGGRGNSKAAIL</sequence>
<dbReference type="EMBL" id="BGPR01001805">
    <property type="protein sequence ID" value="GBM62212.1"/>
    <property type="molecule type" value="Genomic_DNA"/>
</dbReference>
<evidence type="ECO:0000313" key="1">
    <source>
        <dbReference type="EMBL" id="GBM62212.1"/>
    </source>
</evidence>
<accession>A0A4Y2H7D7</accession>
<reference evidence="1 2" key="1">
    <citation type="journal article" date="2019" name="Sci. Rep.">
        <title>Orb-weaving spider Araneus ventricosus genome elucidates the spidroin gene catalogue.</title>
        <authorList>
            <person name="Kono N."/>
            <person name="Nakamura H."/>
            <person name="Ohtoshi R."/>
            <person name="Moran D.A.P."/>
            <person name="Shinohara A."/>
            <person name="Yoshida Y."/>
            <person name="Fujiwara M."/>
            <person name="Mori M."/>
            <person name="Tomita M."/>
            <person name="Arakawa K."/>
        </authorList>
    </citation>
    <scope>NUCLEOTIDE SEQUENCE [LARGE SCALE GENOMIC DNA]</scope>
</reference>
<proteinExistence type="predicted"/>